<protein>
    <recommendedName>
        <fullName evidence="4">Ribosomal protein L7/L12 C-terminal domain-containing protein</fullName>
    </recommendedName>
</protein>
<dbReference type="Proteomes" id="UP000319280">
    <property type="component" value="Unassembled WGS sequence"/>
</dbReference>
<dbReference type="RefSeq" id="WP_142790817.1">
    <property type="nucleotide sequence ID" value="NZ_VJMZ01000001.1"/>
</dbReference>
<feature type="transmembrane region" description="Helical" evidence="1">
    <location>
        <begin position="15"/>
        <end position="33"/>
    </location>
</feature>
<sequence>MMIFFSFSEFWTNNIGAIFTVTALIVLVSDIYLKDKKIKTLREELKNSASQEYQDELAALAKEKLESEGDMKTIKYLREHKGMSMVDAKQLVDSLKKED</sequence>
<keyword evidence="1" id="KW-0472">Membrane</keyword>
<dbReference type="AlphaFoldDB" id="A0A549YIL1"/>
<evidence type="ECO:0000256" key="1">
    <source>
        <dbReference type="SAM" id="Phobius"/>
    </source>
</evidence>
<evidence type="ECO:0008006" key="4">
    <source>
        <dbReference type="Google" id="ProtNLM"/>
    </source>
</evidence>
<gene>
    <name evidence="2" type="ORF">FH966_08560</name>
</gene>
<keyword evidence="1" id="KW-0812">Transmembrane</keyword>
<evidence type="ECO:0000313" key="2">
    <source>
        <dbReference type="EMBL" id="TRM11727.1"/>
    </source>
</evidence>
<reference evidence="2 3" key="1">
    <citation type="submission" date="2019-07" db="EMBL/GenBank/DDBJ databases">
        <title>Genomic analysis of Lentibacillus sp. NKC851-2.</title>
        <authorList>
            <person name="Oh Y.J."/>
        </authorList>
    </citation>
    <scope>NUCLEOTIDE SEQUENCE [LARGE SCALE GENOMIC DNA]</scope>
    <source>
        <strain evidence="2 3">NKC851-2</strain>
    </source>
</reference>
<keyword evidence="1" id="KW-1133">Transmembrane helix</keyword>
<evidence type="ECO:0000313" key="3">
    <source>
        <dbReference type="Proteomes" id="UP000319280"/>
    </source>
</evidence>
<organism evidence="2 3">
    <name type="scientific">Lentibacillus cibarius</name>
    <dbReference type="NCBI Taxonomy" id="2583219"/>
    <lineage>
        <taxon>Bacteria</taxon>
        <taxon>Bacillati</taxon>
        <taxon>Bacillota</taxon>
        <taxon>Bacilli</taxon>
        <taxon>Bacillales</taxon>
        <taxon>Bacillaceae</taxon>
        <taxon>Lentibacillus</taxon>
    </lineage>
</organism>
<accession>A0A549YIL1</accession>
<comment type="caution">
    <text evidence="2">The sequence shown here is derived from an EMBL/GenBank/DDBJ whole genome shotgun (WGS) entry which is preliminary data.</text>
</comment>
<name>A0A549YIL1_9BACI</name>
<dbReference type="EMBL" id="VJMZ01000001">
    <property type="protein sequence ID" value="TRM11727.1"/>
    <property type="molecule type" value="Genomic_DNA"/>
</dbReference>
<keyword evidence="3" id="KW-1185">Reference proteome</keyword>
<proteinExistence type="predicted"/>